<keyword evidence="1" id="KW-0472">Membrane</keyword>
<dbReference type="EMBL" id="KE346181">
    <property type="protein sequence ID" value="EXC28840.1"/>
    <property type="molecule type" value="Genomic_DNA"/>
</dbReference>
<keyword evidence="1" id="KW-0812">Transmembrane</keyword>
<name>W9S6F7_9ROSA</name>
<reference evidence="3" key="1">
    <citation type="submission" date="2013-01" db="EMBL/GenBank/DDBJ databases">
        <title>Draft Genome Sequence of a Mulberry Tree, Morus notabilis C.K. Schneid.</title>
        <authorList>
            <person name="He N."/>
            <person name="Zhao S."/>
        </authorList>
    </citation>
    <scope>NUCLEOTIDE SEQUENCE</scope>
</reference>
<keyword evidence="3" id="KW-1185">Reference proteome</keyword>
<accession>W9S6F7</accession>
<gene>
    <name evidence="2" type="ORF">L484_004970</name>
</gene>
<dbReference type="Proteomes" id="UP000030645">
    <property type="component" value="Unassembled WGS sequence"/>
</dbReference>
<evidence type="ECO:0000313" key="2">
    <source>
        <dbReference type="EMBL" id="EXC28840.1"/>
    </source>
</evidence>
<organism evidence="2 3">
    <name type="scientific">Morus notabilis</name>
    <dbReference type="NCBI Taxonomy" id="981085"/>
    <lineage>
        <taxon>Eukaryota</taxon>
        <taxon>Viridiplantae</taxon>
        <taxon>Streptophyta</taxon>
        <taxon>Embryophyta</taxon>
        <taxon>Tracheophyta</taxon>
        <taxon>Spermatophyta</taxon>
        <taxon>Magnoliopsida</taxon>
        <taxon>eudicotyledons</taxon>
        <taxon>Gunneridae</taxon>
        <taxon>Pentapetalae</taxon>
        <taxon>rosids</taxon>
        <taxon>fabids</taxon>
        <taxon>Rosales</taxon>
        <taxon>Moraceae</taxon>
        <taxon>Moreae</taxon>
        <taxon>Morus</taxon>
    </lineage>
</organism>
<evidence type="ECO:0000256" key="1">
    <source>
        <dbReference type="SAM" id="Phobius"/>
    </source>
</evidence>
<feature type="transmembrane region" description="Helical" evidence="1">
    <location>
        <begin position="30"/>
        <end position="55"/>
    </location>
</feature>
<dbReference type="AlphaFoldDB" id="W9S6F7"/>
<sequence>MRFPENATTDRKKFTRSVLPRSEVRVPDSAIVLSGSRLFVIVVAIWSEMFVRCLSSEQIKRKRERRRRKERRIS</sequence>
<protein>
    <submittedName>
        <fullName evidence="2">Uncharacterized protein</fullName>
    </submittedName>
</protein>
<keyword evidence="1" id="KW-1133">Transmembrane helix</keyword>
<evidence type="ECO:0000313" key="3">
    <source>
        <dbReference type="Proteomes" id="UP000030645"/>
    </source>
</evidence>
<proteinExistence type="predicted"/>